<dbReference type="GO" id="GO:0009236">
    <property type="term" value="P:cobalamin biosynthetic process"/>
    <property type="evidence" value="ECO:0007669"/>
    <property type="project" value="UniProtKB-UniRule"/>
</dbReference>
<keyword evidence="9 19" id="KW-0808">Transferase</keyword>
<dbReference type="InterPro" id="IPR003805">
    <property type="entry name" value="CobS"/>
</dbReference>
<evidence type="ECO:0000256" key="15">
    <source>
        <dbReference type="ARBA" id="ARBA00032605"/>
    </source>
</evidence>
<accession>A0A2R8AJG8</accession>
<comment type="pathway">
    <text evidence="3 19">Cofactor biosynthesis; adenosylcobalamin biosynthesis; adenosylcobalamin from cob(II)yrinate a,c-diamide: step 7/7.</text>
</comment>
<evidence type="ECO:0000256" key="17">
    <source>
        <dbReference type="ARBA" id="ARBA00048623"/>
    </source>
</evidence>
<keyword evidence="7 19" id="KW-1003">Cell membrane</keyword>
<dbReference type="GO" id="GO:0051073">
    <property type="term" value="F:adenosylcobinamide-GDP ribazoletransferase activity"/>
    <property type="evidence" value="ECO:0007669"/>
    <property type="project" value="UniProtKB-UniRule"/>
</dbReference>
<comment type="catalytic activity">
    <reaction evidence="18 19">
        <text>alpha-ribazole 5'-phosphate + adenosylcob(III)inamide-GDP = adenosylcob(III)alamin 5'-phosphate + GMP + H(+)</text>
        <dbReference type="Rhea" id="RHEA:23560"/>
        <dbReference type="ChEBI" id="CHEBI:15378"/>
        <dbReference type="ChEBI" id="CHEBI:57918"/>
        <dbReference type="ChEBI" id="CHEBI:58115"/>
        <dbReference type="ChEBI" id="CHEBI:60487"/>
        <dbReference type="ChEBI" id="CHEBI:60493"/>
        <dbReference type="EC" id="2.7.8.26"/>
    </reaction>
</comment>
<dbReference type="GO" id="GO:0005886">
    <property type="term" value="C:plasma membrane"/>
    <property type="evidence" value="ECO:0007669"/>
    <property type="project" value="UniProtKB-SubCell"/>
</dbReference>
<dbReference type="Pfam" id="PF02654">
    <property type="entry name" value="CobS"/>
    <property type="match status" value="1"/>
</dbReference>
<evidence type="ECO:0000256" key="19">
    <source>
        <dbReference type="HAMAP-Rule" id="MF_00719"/>
    </source>
</evidence>
<keyword evidence="11 19" id="KW-0460">Magnesium</keyword>
<evidence type="ECO:0000256" key="2">
    <source>
        <dbReference type="ARBA" id="ARBA00004651"/>
    </source>
</evidence>
<evidence type="ECO:0000256" key="1">
    <source>
        <dbReference type="ARBA" id="ARBA00001946"/>
    </source>
</evidence>
<proteinExistence type="inferred from homology"/>
<evidence type="ECO:0000256" key="5">
    <source>
        <dbReference type="ARBA" id="ARBA00013200"/>
    </source>
</evidence>
<reference evidence="20 21" key="1">
    <citation type="submission" date="2018-03" db="EMBL/GenBank/DDBJ databases">
        <authorList>
            <person name="Keele B.F."/>
        </authorList>
    </citation>
    <scope>NUCLEOTIDE SEQUENCE [LARGE SCALE GENOMIC DNA]</scope>
    <source>
        <strain evidence="20 21">CECT 8811</strain>
    </source>
</reference>
<feature type="transmembrane region" description="Helical" evidence="19">
    <location>
        <begin position="119"/>
        <end position="142"/>
    </location>
</feature>
<dbReference type="Proteomes" id="UP000244911">
    <property type="component" value="Unassembled WGS sequence"/>
</dbReference>
<keyword evidence="21" id="KW-1185">Reference proteome</keyword>
<comment type="cofactor">
    <cofactor evidence="1 19">
        <name>Mg(2+)</name>
        <dbReference type="ChEBI" id="CHEBI:18420"/>
    </cofactor>
</comment>
<dbReference type="NCBIfam" id="TIGR00317">
    <property type="entry name" value="cobS"/>
    <property type="match status" value="1"/>
</dbReference>
<dbReference type="RefSeq" id="WP_108856227.1">
    <property type="nucleotide sequence ID" value="NZ_OMOI01000001.1"/>
</dbReference>
<keyword evidence="8 19" id="KW-0169">Cobalamin biosynthesis</keyword>
<dbReference type="EMBL" id="OMOI01000001">
    <property type="protein sequence ID" value="SPF76203.1"/>
    <property type="molecule type" value="Genomic_DNA"/>
</dbReference>
<dbReference type="PANTHER" id="PTHR34148:SF1">
    <property type="entry name" value="ADENOSYLCOBINAMIDE-GDP RIBAZOLETRANSFERASE"/>
    <property type="match status" value="1"/>
</dbReference>
<evidence type="ECO:0000256" key="7">
    <source>
        <dbReference type="ARBA" id="ARBA00022475"/>
    </source>
</evidence>
<protein>
    <recommendedName>
        <fullName evidence="6 19">Adenosylcobinamide-GDP ribazoletransferase</fullName>
        <ecNumber evidence="5 19">2.7.8.26</ecNumber>
    </recommendedName>
    <alternativeName>
        <fullName evidence="16 19">Cobalamin synthase</fullName>
    </alternativeName>
    <alternativeName>
        <fullName evidence="15 19">Cobalamin-5'-phosphate synthase</fullName>
    </alternativeName>
</protein>
<keyword evidence="10 19" id="KW-0812">Transmembrane</keyword>
<dbReference type="PANTHER" id="PTHR34148">
    <property type="entry name" value="ADENOSYLCOBINAMIDE-GDP RIBAZOLETRANSFERASE"/>
    <property type="match status" value="1"/>
</dbReference>
<dbReference type="UniPathway" id="UPA00148">
    <property type="reaction ID" value="UER00238"/>
</dbReference>
<comment type="subcellular location">
    <subcellularLocation>
        <location evidence="2 19">Cell membrane</location>
        <topology evidence="2 19">Multi-pass membrane protein</topology>
    </subcellularLocation>
</comment>
<evidence type="ECO:0000256" key="12">
    <source>
        <dbReference type="ARBA" id="ARBA00022989"/>
    </source>
</evidence>
<evidence type="ECO:0000256" key="4">
    <source>
        <dbReference type="ARBA" id="ARBA00010561"/>
    </source>
</evidence>
<evidence type="ECO:0000256" key="13">
    <source>
        <dbReference type="ARBA" id="ARBA00023136"/>
    </source>
</evidence>
<evidence type="ECO:0000256" key="3">
    <source>
        <dbReference type="ARBA" id="ARBA00004663"/>
    </source>
</evidence>
<dbReference type="GO" id="GO:0008818">
    <property type="term" value="F:cobalamin 5'-phosphate synthase activity"/>
    <property type="evidence" value="ECO:0007669"/>
    <property type="project" value="UniProtKB-UniRule"/>
</dbReference>
<evidence type="ECO:0000256" key="11">
    <source>
        <dbReference type="ARBA" id="ARBA00022842"/>
    </source>
</evidence>
<evidence type="ECO:0000256" key="8">
    <source>
        <dbReference type="ARBA" id="ARBA00022573"/>
    </source>
</evidence>
<evidence type="ECO:0000256" key="6">
    <source>
        <dbReference type="ARBA" id="ARBA00015850"/>
    </source>
</evidence>
<keyword evidence="13 19" id="KW-0472">Membrane</keyword>
<gene>
    <name evidence="20" type="primary">cobV</name>
    <name evidence="19" type="synonym">cobS</name>
    <name evidence="20" type="ORF">ALP8811_01204</name>
</gene>
<dbReference type="EC" id="2.7.8.26" evidence="5 19"/>
<evidence type="ECO:0000256" key="16">
    <source>
        <dbReference type="ARBA" id="ARBA00032853"/>
    </source>
</evidence>
<dbReference type="HAMAP" id="MF_00719">
    <property type="entry name" value="CobS"/>
    <property type="match status" value="1"/>
</dbReference>
<evidence type="ECO:0000256" key="18">
    <source>
        <dbReference type="ARBA" id="ARBA00049504"/>
    </source>
</evidence>
<keyword evidence="12 19" id="KW-1133">Transmembrane helix</keyword>
<evidence type="ECO:0000313" key="21">
    <source>
        <dbReference type="Proteomes" id="UP000244911"/>
    </source>
</evidence>
<evidence type="ECO:0000256" key="10">
    <source>
        <dbReference type="ARBA" id="ARBA00022692"/>
    </source>
</evidence>
<dbReference type="AlphaFoldDB" id="A0A2R8AJG8"/>
<feature type="transmembrane region" description="Helical" evidence="19">
    <location>
        <begin position="208"/>
        <end position="226"/>
    </location>
</feature>
<comment type="catalytic activity">
    <reaction evidence="17 19">
        <text>alpha-ribazole + adenosylcob(III)inamide-GDP = adenosylcob(III)alamin + GMP + H(+)</text>
        <dbReference type="Rhea" id="RHEA:16049"/>
        <dbReference type="ChEBI" id="CHEBI:10329"/>
        <dbReference type="ChEBI" id="CHEBI:15378"/>
        <dbReference type="ChEBI" id="CHEBI:18408"/>
        <dbReference type="ChEBI" id="CHEBI:58115"/>
        <dbReference type="ChEBI" id="CHEBI:60487"/>
        <dbReference type="EC" id="2.7.8.26"/>
    </reaction>
</comment>
<evidence type="ECO:0000313" key="20">
    <source>
        <dbReference type="EMBL" id="SPF76203.1"/>
    </source>
</evidence>
<evidence type="ECO:0000256" key="14">
    <source>
        <dbReference type="ARBA" id="ARBA00025228"/>
    </source>
</evidence>
<comment type="similarity">
    <text evidence="4 19">Belongs to the CobS family.</text>
</comment>
<name>A0A2R8AJG8_9RHOB</name>
<sequence length="258" mass="26349">MTKHDRSKPILHPADIPAAIGLLTRLPIRVDAELATQRAARSAWAWPLAGLVPALIGWGLGVAALSTGLPPLFAACLALLGQIMVTGALHEDGLADVADGFWGGYDRDRRLDIMKDSRIGAYGVIGLILSLGLRVSALAVLLTTPGVLSVLVVIAVSSRLPMVLLMAALPNARGHGLASQVGRPPAVTAWCASGVTGLVVLIAMPSVLLPLLVCLGIGALALAALAKAKIGGQTGDVLGASQQISEIIGLAVMVSLIS</sequence>
<comment type="function">
    <text evidence="14 19">Joins adenosylcobinamide-GDP and alpha-ribazole to generate adenosylcobalamin (Ado-cobalamin). Also synthesizes adenosylcobalamin 5'-phosphate from adenosylcobinamide-GDP and alpha-ribazole 5'-phosphate.</text>
</comment>
<evidence type="ECO:0000256" key="9">
    <source>
        <dbReference type="ARBA" id="ARBA00022679"/>
    </source>
</evidence>
<feature type="transmembrane region" description="Helical" evidence="19">
    <location>
        <begin position="148"/>
        <end position="169"/>
    </location>
</feature>
<feature type="transmembrane region" description="Helical" evidence="19">
    <location>
        <begin position="44"/>
        <end position="65"/>
    </location>
</feature>
<organism evidence="20 21">
    <name type="scientific">Aliiroseovarius pelagivivens</name>
    <dbReference type="NCBI Taxonomy" id="1639690"/>
    <lineage>
        <taxon>Bacteria</taxon>
        <taxon>Pseudomonadati</taxon>
        <taxon>Pseudomonadota</taxon>
        <taxon>Alphaproteobacteria</taxon>
        <taxon>Rhodobacterales</taxon>
        <taxon>Paracoccaceae</taxon>
        <taxon>Aliiroseovarius</taxon>
    </lineage>
</organism>
<dbReference type="OrthoDB" id="9794626at2"/>